<dbReference type="STRING" id="2656787.A0A370TDU7"/>
<feature type="domain" description="FAD-binding PCMH-type" evidence="6">
    <location>
        <begin position="88"/>
        <end position="260"/>
    </location>
</feature>
<dbReference type="PROSITE" id="PS51387">
    <property type="entry name" value="FAD_PCMH"/>
    <property type="match status" value="1"/>
</dbReference>
<keyword evidence="2" id="KW-0285">Flavoprotein</keyword>
<evidence type="ECO:0000256" key="1">
    <source>
        <dbReference type="ARBA" id="ARBA00005466"/>
    </source>
</evidence>
<dbReference type="InterPro" id="IPR016169">
    <property type="entry name" value="FAD-bd_PCMH_sub2"/>
</dbReference>
<comment type="similarity">
    <text evidence="1">Belongs to the oxygen-dependent FAD-linked oxidoreductase family.</text>
</comment>
<dbReference type="AlphaFoldDB" id="A0A370TDU7"/>
<dbReference type="PANTHER" id="PTHR42973:SF54">
    <property type="entry name" value="FAD-BINDING PCMH-TYPE DOMAIN-CONTAINING PROTEIN"/>
    <property type="match status" value="1"/>
</dbReference>
<dbReference type="Proteomes" id="UP000254866">
    <property type="component" value="Unassembled WGS sequence"/>
</dbReference>
<evidence type="ECO:0000256" key="5">
    <source>
        <dbReference type="SAM" id="SignalP"/>
    </source>
</evidence>
<comment type="caution">
    <text evidence="7">The sequence shown here is derived from an EMBL/GenBank/DDBJ whole genome shotgun (WGS) entry which is preliminary data.</text>
</comment>
<dbReference type="GO" id="GO:0016491">
    <property type="term" value="F:oxidoreductase activity"/>
    <property type="evidence" value="ECO:0007669"/>
    <property type="project" value="UniProtKB-KW"/>
</dbReference>
<evidence type="ECO:0000313" key="7">
    <source>
        <dbReference type="EMBL" id="RDL32636.1"/>
    </source>
</evidence>
<dbReference type="PANTHER" id="PTHR42973">
    <property type="entry name" value="BINDING OXIDOREDUCTASE, PUTATIVE (AFU_ORTHOLOGUE AFUA_1G17690)-RELATED"/>
    <property type="match status" value="1"/>
</dbReference>
<gene>
    <name evidence="7" type="ORF">BP5553_09092</name>
</gene>
<evidence type="ECO:0000256" key="2">
    <source>
        <dbReference type="ARBA" id="ARBA00022630"/>
    </source>
</evidence>
<dbReference type="GeneID" id="43601941"/>
<evidence type="ECO:0000256" key="4">
    <source>
        <dbReference type="ARBA" id="ARBA00023002"/>
    </source>
</evidence>
<dbReference type="SUPFAM" id="SSF56176">
    <property type="entry name" value="FAD-binding/transporter-associated domain-like"/>
    <property type="match status" value="1"/>
</dbReference>
<dbReference type="EMBL" id="NPIC01000010">
    <property type="protein sequence ID" value="RDL32636.1"/>
    <property type="molecule type" value="Genomic_DNA"/>
</dbReference>
<keyword evidence="4" id="KW-0560">Oxidoreductase</keyword>
<evidence type="ECO:0000259" key="6">
    <source>
        <dbReference type="PROSITE" id="PS51387"/>
    </source>
</evidence>
<dbReference type="GO" id="GO:0071949">
    <property type="term" value="F:FAD binding"/>
    <property type="evidence" value="ECO:0007669"/>
    <property type="project" value="InterPro"/>
</dbReference>
<dbReference type="RefSeq" id="XP_031866358.1">
    <property type="nucleotide sequence ID" value="XM_032017715.1"/>
</dbReference>
<dbReference type="OrthoDB" id="2151789at2759"/>
<proteinExistence type="inferred from homology"/>
<dbReference type="InterPro" id="IPR036318">
    <property type="entry name" value="FAD-bd_PCMH-like_sf"/>
</dbReference>
<accession>A0A370TDU7</accession>
<name>A0A370TDU7_9HELO</name>
<dbReference type="InterPro" id="IPR050416">
    <property type="entry name" value="FAD-linked_Oxidoreductase"/>
</dbReference>
<dbReference type="InterPro" id="IPR006094">
    <property type="entry name" value="Oxid_FAD_bind_N"/>
</dbReference>
<protein>
    <recommendedName>
        <fullName evidence="6">FAD-binding PCMH-type domain-containing protein</fullName>
    </recommendedName>
</protein>
<keyword evidence="5" id="KW-0732">Signal</keyword>
<organism evidence="7 8">
    <name type="scientific">Venustampulla echinocandica</name>
    <dbReference type="NCBI Taxonomy" id="2656787"/>
    <lineage>
        <taxon>Eukaryota</taxon>
        <taxon>Fungi</taxon>
        <taxon>Dikarya</taxon>
        <taxon>Ascomycota</taxon>
        <taxon>Pezizomycotina</taxon>
        <taxon>Leotiomycetes</taxon>
        <taxon>Helotiales</taxon>
        <taxon>Pleuroascaceae</taxon>
        <taxon>Venustampulla</taxon>
    </lineage>
</organism>
<feature type="chain" id="PRO_5016976950" description="FAD-binding PCMH-type domain-containing protein" evidence="5">
    <location>
        <begin position="21"/>
        <end position="516"/>
    </location>
</feature>
<keyword evidence="8" id="KW-1185">Reference proteome</keyword>
<dbReference type="InterPro" id="IPR016166">
    <property type="entry name" value="FAD-bd_PCMH"/>
</dbReference>
<evidence type="ECO:0000313" key="8">
    <source>
        <dbReference type="Proteomes" id="UP000254866"/>
    </source>
</evidence>
<evidence type="ECO:0000256" key="3">
    <source>
        <dbReference type="ARBA" id="ARBA00022827"/>
    </source>
</evidence>
<keyword evidence="3" id="KW-0274">FAD</keyword>
<dbReference type="Pfam" id="PF01565">
    <property type="entry name" value="FAD_binding_4"/>
    <property type="match status" value="1"/>
</dbReference>
<dbReference type="Gene3D" id="3.30.465.10">
    <property type="match status" value="1"/>
</dbReference>
<sequence length="516" mass="56124">MSSFTRAAIAALALANVAVSYPFADDVSLESPANVMSTFNIKTPRPIQFGNAAFTCQILSLAFPKSDVISPGSTEYTPLWQVPWSQSCWLQPACIVAPDTDSDISKAMILISVLKTKFAVRSGGHTVVPGYSGVGNDGILIALHKLNKLSMSKDAKTLTVGPGQRWGAVYEMTNQYNVTVLGGREPPVGVGGLLLGGGLSLFYNTYGLSFNRVKRYSVVIPSGRILDATATQNSDLFHGLKGGTANYGIVTEFDIETISNGNAIYYEIYLYAPSDTPAILEAFSNWTINADIKSNVEVQIQNKITLVFLGYAEPANKPATFNDFYKVTPIKTMFGPTNASVISLTNSPAASRPPPGFSYSSVFSHEVRDSKFLLEQYALYLNLSANLPDDMTMSFNPQAVIPNLVKESNTRNGGNILNLSPVPQMWVNAVMDWKNNSESSIGSDRIDAFTAQATKLAQDRGVFLPYIYVNDASGKQKPLRSYGDASFKYIQKIANKYDPAGVMQNLQNNGYLLSRE</sequence>
<reference evidence="7 8" key="1">
    <citation type="journal article" date="2018" name="IMA Fungus">
        <title>IMA Genome-F 9: Draft genome sequence of Annulohypoxylon stygium, Aspergillus mulundensis, Berkeleyomyces basicola (syn. Thielaviopsis basicola), Ceratocystis smalleyi, two Cercospora beticola strains, Coleophoma cylindrospora, Fusarium fracticaudum, Phialophora cf. hyalina, and Morchella septimelata.</title>
        <authorList>
            <person name="Wingfield B.D."/>
            <person name="Bills G.F."/>
            <person name="Dong Y."/>
            <person name="Huang W."/>
            <person name="Nel W.J."/>
            <person name="Swalarsk-Parry B.S."/>
            <person name="Vaghefi N."/>
            <person name="Wilken P.M."/>
            <person name="An Z."/>
            <person name="de Beer Z.W."/>
            <person name="De Vos L."/>
            <person name="Chen L."/>
            <person name="Duong T.A."/>
            <person name="Gao Y."/>
            <person name="Hammerbacher A."/>
            <person name="Kikkert J.R."/>
            <person name="Li Y."/>
            <person name="Li H."/>
            <person name="Li K."/>
            <person name="Li Q."/>
            <person name="Liu X."/>
            <person name="Ma X."/>
            <person name="Naidoo K."/>
            <person name="Pethybridge S.J."/>
            <person name="Sun J."/>
            <person name="Steenkamp E.T."/>
            <person name="van der Nest M.A."/>
            <person name="van Wyk S."/>
            <person name="Wingfield M.J."/>
            <person name="Xiong C."/>
            <person name="Yue Q."/>
            <person name="Zhang X."/>
        </authorList>
    </citation>
    <scope>NUCLEOTIDE SEQUENCE [LARGE SCALE GENOMIC DNA]</scope>
    <source>
        <strain evidence="7 8">BP 5553</strain>
    </source>
</reference>
<feature type="signal peptide" evidence="5">
    <location>
        <begin position="1"/>
        <end position="20"/>
    </location>
</feature>